<feature type="non-terminal residue" evidence="1">
    <location>
        <position position="1"/>
    </location>
</feature>
<proteinExistence type="predicted"/>
<organism evidence="1 2">
    <name type="scientific">Mediterraneibacter gnavus</name>
    <name type="common">Ruminococcus gnavus</name>
    <dbReference type="NCBI Taxonomy" id="33038"/>
    <lineage>
        <taxon>Bacteria</taxon>
        <taxon>Bacillati</taxon>
        <taxon>Bacillota</taxon>
        <taxon>Clostridia</taxon>
        <taxon>Lachnospirales</taxon>
        <taxon>Lachnospiraceae</taxon>
        <taxon>Mediterraneibacter</taxon>
    </lineage>
</organism>
<feature type="non-terminal residue" evidence="1">
    <location>
        <position position="69"/>
    </location>
</feature>
<comment type="caution">
    <text evidence="1">The sequence shown here is derived from an EMBL/GenBank/DDBJ whole genome shotgun (WGS) entry which is preliminary data.</text>
</comment>
<dbReference type="RefSeq" id="WP_226973728.1">
    <property type="nucleotide sequence ID" value="NZ_JAJBNC010000654.1"/>
</dbReference>
<evidence type="ECO:0000313" key="2">
    <source>
        <dbReference type="Proteomes" id="UP001297422"/>
    </source>
</evidence>
<gene>
    <name evidence="1" type="ORF">LIQ10_21795</name>
</gene>
<accession>A0AAJ1B250</accession>
<protein>
    <submittedName>
        <fullName evidence="1">Uncharacterized protein</fullName>
    </submittedName>
</protein>
<dbReference type="EMBL" id="JAJBNC010000654">
    <property type="protein sequence ID" value="MCB5496315.1"/>
    <property type="molecule type" value="Genomic_DNA"/>
</dbReference>
<dbReference type="AlphaFoldDB" id="A0AAJ1B250"/>
<reference evidence="1" key="1">
    <citation type="submission" date="2021-10" db="EMBL/GenBank/DDBJ databases">
        <title>Collection of gut derived symbiotic bacterial strains cultured from healthy donors.</title>
        <authorList>
            <person name="Lin H."/>
            <person name="Littmann E."/>
            <person name="Claire K."/>
            <person name="Pamer E."/>
        </authorList>
    </citation>
    <scope>NUCLEOTIDE SEQUENCE</scope>
    <source>
        <strain evidence="1">MSK.23.4</strain>
    </source>
</reference>
<sequence>NALTQAEDAFVANVEAQNNYTASALATSGTIEGVTASICEQYGKMSTDGYYTYTSLAQGLNDLGDKCNE</sequence>
<evidence type="ECO:0000313" key="1">
    <source>
        <dbReference type="EMBL" id="MCB5496315.1"/>
    </source>
</evidence>
<name>A0AAJ1B250_MEDGN</name>
<dbReference type="Proteomes" id="UP001297422">
    <property type="component" value="Unassembled WGS sequence"/>
</dbReference>